<dbReference type="RefSeq" id="XP_054843255.1">
    <property type="nucleotide sequence ID" value="XM_054987280.1"/>
</dbReference>
<organism evidence="5 6">
    <name type="scientific">Eublepharis macularius</name>
    <name type="common">Leopard gecko</name>
    <name type="synonym">Cyrtodactylus macularius</name>
    <dbReference type="NCBI Taxonomy" id="481883"/>
    <lineage>
        <taxon>Eukaryota</taxon>
        <taxon>Metazoa</taxon>
        <taxon>Chordata</taxon>
        <taxon>Craniata</taxon>
        <taxon>Vertebrata</taxon>
        <taxon>Euteleostomi</taxon>
        <taxon>Lepidosauria</taxon>
        <taxon>Squamata</taxon>
        <taxon>Bifurcata</taxon>
        <taxon>Gekkota</taxon>
        <taxon>Eublepharidae</taxon>
        <taxon>Eublepharinae</taxon>
        <taxon>Eublepharis</taxon>
    </lineage>
</organism>
<dbReference type="InterPro" id="IPR000772">
    <property type="entry name" value="Ricin_B_lectin"/>
</dbReference>
<dbReference type="PANTHER" id="PTHR36129">
    <property type="entry name" value="ORGANIC SOLUTE TRANSPORTER SUBUNIT BETA-RELATED"/>
    <property type="match status" value="1"/>
</dbReference>
<dbReference type="Proteomes" id="UP001190640">
    <property type="component" value="Chromosome 8"/>
</dbReference>
<keyword evidence="2" id="KW-1133">Transmembrane helix</keyword>
<dbReference type="Gene3D" id="2.80.10.50">
    <property type="match status" value="1"/>
</dbReference>
<keyword evidence="3" id="KW-0732">Signal</keyword>
<dbReference type="KEGG" id="emc:129334905"/>
<reference evidence="6" key="1">
    <citation type="submission" date="2025-08" db="UniProtKB">
        <authorList>
            <consortium name="RefSeq"/>
        </authorList>
    </citation>
    <scope>IDENTIFICATION</scope>
    <source>
        <tissue evidence="6">Blood</tissue>
    </source>
</reference>
<feature type="chain" id="PRO_5041725241" evidence="3">
    <location>
        <begin position="23"/>
        <end position="347"/>
    </location>
</feature>
<gene>
    <name evidence="6" type="primary">LOC129334905</name>
</gene>
<dbReference type="AlphaFoldDB" id="A0AA97JS80"/>
<evidence type="ECO:0000313" key="5">
    <source>
        <dbReference type="Proteomes" id="UP001190640"/>
    </source>
</evidence>
<proteinExistence type="predicted"/>
<evidence type="ECO:0000256" key="2">
    <source>
        <dbReference type="SAM" id="Phobius"/>
    </source>
</evidence>
<feature type="transmembrane region" description="Helical" evidence="2">
    <location>
        <begin position="251"/>
        <end position="271"/>
    </location>
</feature>
<keyword evidence="5" id="KW-1185">Reference proteome</keyword>
<feature type="signal peptide" evidence="3">
    <location>
        <begin position="1"/>
        <end position="22"/>
    </location>
</feature>
<dbReference type="InterPro" id="IPR052678">
    <property type="entry name" value="OST-beta_subunit"/>
</dbReference>
<evidence type="ECO:0000256" key="1">
    <source>
        <dbReference type="SAM" id="MobiDB-lite"/>
    </source>
</evidence>
<dbReference type="SUPFAM" id="SSF50370">
    <property type="entry name" value="Ricin B-like lectins"/>
    <property type="match status" value="1"/>
</dbReference>
<dbReference type="CDD" id="cd23412">
    <property type="entry name" value="beta-trefoil_Ricin_unchar"/>
    <property type="match status" value="1"/>
</dbReference>
<feature type="domain" description="Ricin B lectin" evidence="4">
    <location>
        <begin position="26"/>
        <end position="131"/>
    </location>
</feature>
<accession>A0AA97JS80</accession>
<evidence type="ECO:0000313" key="6">
    <source>
        <dbReference type="RefSeq" id="XP_054843255.1"/>
    </source>
</evidence>
<evidence type="ECO:0000256" key="3">
    <source>
        <dbReference type="SAM" id="SignalP"/>
    </source>
</evidence>
<sequence length="347" mass="38924">MKFFKGGPIWMIFLHWLRVCNGEGFLIKNVRLGKCIHVSLHETERIGLSDCKAHSQLFWWGWDVAARAIVSLKTRQCLTVHKPEEFAAAQLEPCGGHVHQAWGCSKKGHLTLQGMGLHLSTQQGGHKAFLSREKDKFSRWKTWMDEIICTRDLPVAPGPSYPTEKSVVPWERVLQTKVITSAKTPTLPGDPTTTSATPTLETEPDATSALPSTEEITMEPEVEKHTHFKKHAGNQKKTASAHHPGTNWKTVMLVLSPLAFILGLVILALNIHYNKKKKTTMLSALKRRPDKSHQGSYEERLPFSSASHKTQIIPSSPSPSLKHGEILIEWKDGTITPLFDHMNYPIC</sequence>
<name>A0AA97JS80_EUBMA</name>
<feature type="compositionally biased region" description="Low complexity" evidence="1">
    <location>
        <begin position="191"/>
        <end position="201"/>
    </location>
</feature>
<keyword evidence="2" id="KW-0812">Transmembrane</keyword>
<dbReference type="InterPro" id="IPR035992">
    <property type="entry name" value="Ricin_B-like_lectins"/>
</dbReference>
<dbReference type="PROSITE" id="PS50231">
    <property type="entry name" value="RICIN_B_LECTIN"/>
    <property type="match status" value="1"/>
</dbReference>
<keyword evidence="2" id="KW-0472">Membrane</keyword>
<dbReference type="GeneID" id="129334905"/>
<dbReference type="PANTHER" id="PTHR36129:SF2">
    <property type="entry name" value="RICIN B LECTIN DOMAIN-CONTAINING PROTEIN"/>
    <property type="match status" value="1"/>
</dbReference>
<feature type="region of interest" description="Disordered" evidence="1">
    <location>
        <begin position="181"/>
        <end position="213"/>
    </location>
</feature>
<protein>
    <submittedName>
        <fullName evidence="6">Uncharacterized protein LOC129334905</fullName>
    </submittedName>
</protein>
<dbReference type="Pfam" id="PF00652">
    <property type="entry name" value="Ricin_B_lectin"/>
    <property type="match status" value="1"/>
</dbReference>
<evidence type="ECO:0000259" key="4">
    <source>
        <dbReference type="Pfam" id="PF00652"/>
    </source>
</evidence>